<dbReference type="InterPro" id="IPR036034">
    <property type="entry name" value="PDZ_sf"/>
</dbReference>
<accession>F5Y7U7</accession>
<keyword evidence="3 13" id="KW-0645">Protease</keyword>
<dbReference type="InterPro" id="IPR011782">
    <property type="entry name" value="Pept_S1C_Do"/>
</dbReference>
<dbReference type="PROSITE" id="PS51257">
    <property type="entry name" value="PROKAR_LIPOPROTEIN"/>
    <property type="match status" value="1"/>
</dbReference>
<dbReference type="eggNOG" id="COG0265">
    <property type="taxonomic scope" value="Bacteria"/>
</dbReference>
<dbReference type="EMBL" id="CP001841">
    <property type="protein sequence ID" value="AEF81479.1"/>
    <property type="molecule type" value="Genomic_DNA"/>
</dbReference>
<dbReference type="SUPFAM" id="SSF50494">
    <property type="entry name" value="Trypsin-like serine proteases"/>
    <property type="match status" value="1"/>
</dbReference>
<protein>
    <submittedName>
        <fullName evidence="13">Protease DegQ</fullName>
        <ecNumber evidence="13">3.4.21.-</ecNumber>
    </submittedName>
</protein>
<evidence type="ECO:0000256" key="10">
    <source>
        <dbReference type="PIRSR" id="PIRSR611782-2"/>
    </source>
</evidence>
<dbReference type="NCBIfam" id="TIGR02037">
    <property type="entry name" value="degP_htrA_DO"/>
    <property type="match status" value="1"/>
</dbReference>
<feature type="domain" description="PDZ" evidence="12">
    <location>
        <begin position="296"/>
        <end position="364"/>
    </location>
</feature>
<dbReference type="PROSITE" id="PS50106">
    <property type="entry name" value="PDZ"/>
    <property type="match status" value="2"/>
</dbReference>
<evidence type="ECO:0000256" key="1">
    <source>
        <dbReference type="ARBA" id="ARBA00004418"/>
    </source>
</evidence>
<feature type="active site" description="Charge relay system" evidence="9">
    <location>
        <position position="174"/>
    </location>
</feature>
<keyword evidence="7 13" id="KW-0378">Hydrolase</keyword>
<evidence type="ECO:0000256" key="5">
    <source>
        <dbReference type="ARBA" id="ARBA00022737"/>
    </source>
</evidence>
<dbReference type="Proteomes" id="UP000009222">
    <property type="component" value="Chromosome"/>
</dbReference>
<evidence type="ECO:0000256" key="4">
    <source>
        <dbReference type="ARBA" id="ARBA00022729"/>
    </source>
</evidence>
<organism evidence="13 14">
    <name type="scientific">Leadbettera azotonutricia (strain ATCC BAA-888 / DSM 13862 / ZAS-9)</name>
    <name type="common">Treponema azotonutricium</name>
    <dbReference type="NCBI Taxonomy" id="545695"/>
    <lineage>
        <taxon>Bacteria</taxon>
        <taxon>Pseudomonadati</taxon>
        <taxon>Spirochaetota</taxon>
        <taxon>Spirochaetia</taxon>
        <taxon>Spirochaetales</taxon>
        <taxon>Breznakiellaceae</taxon>
        <taxon>Leadbettera</taxon>
    </lineage>
</organism>
<dbReference type="InParanoid" id="F5Y7U7"/>
<feature type="active site" description="Charge relay system" evidence="9">
    <location>
        <position position="144"/>
    </location>
</feature>
<dbReference type="OrthoDB" id="9758917at2"/>
<feature type="domain" description="PDZ" evidence="12">
    <location>
        <begin position="393"/>
        <end position="469"/>
    </location>
</feature>
<comment type="similarity">
    <text evidence="2">Belongs to the peptidase S1C family.</text>
</comment>
<evidence type="ECO:0000256" key="2">
    <source>
        <dbReference type="ARBA" id="ARBA00010541"/>
    </source>
</evidence>
<keyword evidence="4" id="KW-0732">Signal</keyword>
<dbReference type="RefSeq" id="WP_015712151.1">
    <property type="nucleotide sequence ID" value="NC_015577.1"/>
</dbReference>
<gene>
    <name evidence="13" type="ordered locus">TREAZ_3421</name>
</gene>
<dbReference type="InterPro" id="IPR009003">
    <property type="entry name" value="Peptidase_S1_PA"/>
</dbReference>
<reference evidence="13 14" key="2">
    <citation type="journal article" date="2011" name="ISME J.">
        <title>RNA-seq reveals cooperative metabolic interactions between two termite-gut spirochete species in co-culture.</title>
        <authorList>
            <person name="Rosenthal A.Z."/>
            <person name="Matson E.G."/>
            <person name="Eldar A."/>
            <person name="Leadbetter J.R."/>
        </authorList>
    </citation>
    <scope>NUCLEOTIDE SEQUENCE [LARGE SCALE GENOMIC DNA]</scope>
    <source>
        <strain evidence="14">ATCC BAA-888 / DSM 13862 / ZAS-9</strain>
    </source>
</reference>
<keyword evidence="6" id="KW-0574">Periplasm</keyword>
<feature type="transmembrane region" description="Helical" evidence="11">
    <location>
        <begin position="12"/>
        <end position="33"/>
    </location>
</feature>
<evidence type="ECO:0000313" key="14">
    <source>
        <dbReference type="Proteomes" id="UP000009222"/>
    </source>
</evidence>
<dbReference type="FunCoup" id="F5Y7U7">
    <property type="interactions" value="420"/>
</dbReference>
<proteinExistence type="inferred from homology"/>
<dbReference type="Pfam" id="PF13180">
    <property type="entry name" value="PDZ_2"/>
    <property type="match status" value="1"/>
</dbReference>
<feature type="binding site" evidence="10">
    <location>
        <position position="174"/>
    </location>
    <ligand>
        <name>substrate</name>
    </ligand>
</feature>
<keyword evidence="11" id="KW-0812">Transmembrane</keyword>
<evidence type="ECO:0000256" key="9">
    <source>
        <dbReference type="PIRSR" id="PIRSR611782-1"/>
    </source>
</evidence>
<dbReference type="InterPro" id="IPR001940">
    <property type="entry name" value="Peptidase_S1C"/>
</dbReference>
<feature type="binding site" evidence="10">
    <location>
        <begin position="249"/>
        <end position="251"/>
    </location>
    <ligand>
        <name>substrate</name>
    </ligand>
</feature>
<dbReference type="GO" id="GO:0006508">
    <property type="term" value="P:proteolysis"/>
    <property type="evidence" value="ECO:0007669"/>
    <property type="project" value="UniProtKB-KW"/>
</dbReference>
<feature type="binding site" evidence="10">
    <location>
        <position position="144"/>
    </location>
    <ligand>
        <name>substrate</name>
    </ligand>
</feature>
<reference evidence="14" key="1">
    <citation type="submission" date="2009-12" db="EMBL/GenBank/DDBJ databases">
        <title>Complete sequence of Treponema azotonutricium strain ZAS-9.</title>
        <authorList>
            <person name="Tetu S.G."/>
            <person name="Matson E."/>
            <person name="Ren Q."/>
            <person name="Seshadri R."/>
            <person name="Elbourne L."/>
            <person name="Hassan K.A."/>
            <person name="Durkin A."/>
            <person name="Radune D."/>
            <person name="Mohamoud Y."/>
            <person name="Shay R."/>
            <person name="Jin S."/>
            <person name="Zhang X."/>
            <person name="Lucey K."/>
            <person name="Ballor N.R."/>
            <person name="Ottesen E."/>
            <person name="Rosenthal R."/>
            <person name="Allen A."/>
            <person name="Leadbetter J.R."/>
            <person name="Paulsen I.T."/>
        </authorList>
    </citation>
    <scope>NUCLEOTIDE SEQUENCE [LARGE SCALE GENOMIC DNA]</scope>
    <source>
        <strain evidence="14">ATCC BAA-888 / DSM 13862 / ZAS-9</strain>
    </source>
</reference>
<dbReference type="Gene3D" id="2.30.42.10">
    <property type="match status" value="2"/>
</dbReference>
<dbReference type="PANTHER" id="PTHR22939">
    <property type="entry name" value="SERINE PROTEASE FAMILY S1C HTRA-RELATED"/>
    <property type="match status" value="1"/>
</dbReference>
<dbReference type="InterPro" id="IPR001478">
    <property type="entry name" value="PDZ"/>
</dbReference>
<dbReference type="GO" id="GO:0004252">
    <property type="term" value="F:serine-type endopeptidase activity"/>
    <property type="evidence" value="ECO:0007669"/>
    <property type="project" value="InterPro"/>
</dbReference>
<name>F5Y7U7_LEAAZ</name>
<dbReference type="GO" id="GO:0042597">
    <property type="term" value="C:periplasmic space"/>
    <property type="evidence" value="ECO:0007669"/>
    <property type="project" value="UniProtKB-SubCell"/>
</dbReference>
<keyword evidence="5" id="KW-0677">Repeat</keyword>
<keyword evidence="14" id="KW-1185">Reference proteome</keyword>
<evidence type="ECO:0000313" key="13">
    <source>
        <dbReference type="EMBL" id="AEF81479.1"/>
    </source>
</evidence>
<sequence length="502" mass="54399">MNLSQKLSSKKFFIFNLVLIGVIFGFSLAFLSFSCSTPRAKAQAQETPTVVIPQDALAIAEGLQTAFRSVSDKVLPSVVEIKTITVSRRQAQNFNGIPWEFFFGPRGNGQENSQPEREQRSQGLGSGIIVRQNKDLYYVLTNNHVVDGANEIQIATKDGKEYTAELVGKDSRRDLAMVSFKTSDFFPLAVLGNSDDVKVGDWAIAMGNPLGEQFSFSVTMGIVSAVGRTNGPAGNINDFIQTDAPINQGNSGGPLVNIRGEVVGINTWIASNNGGGSVGLGFAIPINNSKRTIDEFINSGSTNDGWLGVSLIDPDKDLLSALGIEGKRGALASQVFLGSPADKGGIRAGDFITHVDKKEVRSSTPLTQMVGDLRPGDKAVFTVIRDGASRDFEVKIEARTDEVAAENKKLWPGLFVVSLTDAVRTSLQLDKDAQGLYVAQVIPETPAAIIGLQRGDRITAINETPVKDIASFYKALREKTDKELWFTFIRNETTLDSLKFKR</sequence>
<dbReference type="SMART" id="SM00228">
    <property type="entry name" value="PDZ"/>
    <property type="match status" value="2"/>
</dbReference>
<evidence type="ECO:0000259" key="12">
    <source>
        <dbReference type="PROSITE" id="PS50106"/>
    </source>
</evidence>
<feature type="active site" description="Charge relay system" evidence="9">
    <location>
        <position position="251"/>
    </location>
</feature>
<evidence type="ECO:0000256" key="8">
    <source>
        <dbReference type="ARBA" id="ARBA00022825"/>
    </source>
</evidence>
<evidence type="ECO:0000256" key="6">
    <source>
        <dbReference type="ARBA" id="ARBA00022764"/>
    </source>
</evidence>
<evidence type="ECO:0000256" key="3">
    <source>
        <dbReference type="ARBA" id="ARBA00022670"/>
    </source>
</evidence>
<dbReference type="Gene3D" id="2.40.10.120">
    <property type="match status" value="1"/>
</dbReference>
<dbReference type="SUPFAM" id="SSF50156">
    <property type="entry name" value="PDZ domain-like"/>
    <property type="match status" value="2"/>
</dbReference>
<dbReference type="AlphaFoldDB" id="F5Y7U7"/>
<dbReference type="HOGENOM" id="CLU_020120_1_0_12"/>
<dbReference type="PANTHER" id="PTHR22939:SF129">
    <property type="entry name" value="SERINE PROTEASE HTRA2, MITOCHONDRIAL"/>
    <property type="match status" value="1"/>
</dbReference>
<dbReference type="EC" id="3.4.21.-" evidence="13"/>
<dbReference type="KEGG" id="taz:TREAZ_3421"/>
<dbReference type="Pfam" id="PF17820">
    <property type="entry name" value="PDZ_6"/>
    <property type="match status" value="1"/>
</dbReference>
<evidence type="ECO:0000256" key="11">
    <source>
        <dbReference type="SAM" id="Phobius"/>
    </source>
</evidence>
<keyword evidence="11" id="KW-0472">Membrane</keyword>
<keyword evidence="11" id="KW-1133">Transmembrane helix</keyword>
<dbReference type="InterPro" id="IPR041489">
    <property type="entry name" value="PDZ_6"/>
</dbReference>
<dbReference type="STRING" id="545695.TREAZ_3421"/>
<evidence type="ECO:0000256" key="7">
    <source>
        <dbReference type="ARBA" id="ARBA00022801"/>
    </source>
</evidence>
<dbReference type="Pfam" id="PF13365">
    <property type="entry name" value="Trypsin_2"/>
    <property type="match status" value="1"/>
</dbReference>
<dbReference type="PRINTS" id="PR00834">
    <property type="entry name" value="PROTEASES2C"/>
</dbReference>
<keyword evidence="8" id="KW-0720">Serine protease</keyword>
<comment type="subcellular location">
    <subcellularLocation>
        <location evidence="1">Periplasm</location>
    </subcellularLocation>
</comment>